<name>A0A4R9LZ57_9LEPT</name>
<organism evidence="4 5">
    <name type="scientific">Leptospira idonii</name>
    <dbReference type="NCBI Taxonomy" id="1193500"/>
    <lineage>
        <taxon>Bacteria</taxon>
        <taxon>Pseudomonadati</taxon>
        <taxon>Spirochaetota</taxon>
        <taxon>Spirochaetia</taxon>
        <taxon>Leptospirales</taxon>
        <taxon>Leptospiraceae</taxon>
        <taxon>Leptospira</taxon>
    </lineage>
</organism>
<dbReference type="PROSITE" id="PS00061">
    <property type="entry name" value="ADH_SHORT"/>
    <property type="match status" value="1"/>
</dbReference>
<dbReference type="PANTHER" id="PTHR44169:SF6">
    <property type="entry name" value="NADPH-DEPENDENT 1-ACYLDIHYDROXYACETONE PHOSPHATE REDUCTASE"/>
    <property type="match status" value="1"/>
</dbReference>
<evidence type="ECO:0000313" key="5">
    <source>
        <dbReference type="Proteomes" id="UP000298058"/>
    </source>
</evidence>
<keyword evidence="2" id="KW-0560">Oxidoreductase</keyword>
<dbReference type="PRINTS" id="PR00081">
    <property type="entry name" value="GDHRDH"/>
</dbReference>
<dbReference type="RefSeq" id="WP_135761310.1">
    <property type="nucleotide sequence ID" value="NZ_RQHW01000047.1"/>
</dbReference>
<dbReference type="Gene3D" id="3.40.50.720">
    <property type="entry name" value="NAD(P)-binding Rossmann-like Domain"/>
    <property type="match status" value="1"/>
</dbReference>
<dbReference type="GO" id="GO:0016491">
    <property type="term" value="F:oxidoreductase activity"/>
    <property type="evidence" value="ECO:0007669"/>
    <property type="project" value="UniProtKB-KW"/>
</dbReference>
<evidence type="ECO:0000256" key="3">
    <source>
        <dbReference type="RuleBase" id="RU000363"/>
    </source>
</evidence>
<dbReference type="EMBL" id="RQHW01000047">
    <property type="protein sequence ID" value="TGN18627.1"/>
    <property type="molecule type" value="Genomic_DNA"/>
</dbReference>
<comment type="similarity">
    <text evidence="1 3">Belongs to the short-chain dehydrogenases/reductases (SDR) family.</text>
</comment>
<dbReference type="InterPro" id="IPR036291">
    <property type="entry name" value="NAD(P)-bd_dom_sf"/>
</dbReference>
<reference evidence="4" key="1">
    <citation type="journal article" date="2019" name="PLoS Negl. Trop. Dis.">
        <title>Revisiting the worldwide diversity of Leptospira species in the environment.</title>
        <authorList>
            <person name="Vincent A.T."/>
            <person name="Schiettekatte O."/>
            <person name="Bourhy P."/>
            <person name="Veyrier F.J."/>
            <person name="Picardeau M."/>
        </authorList>
    </citation>
    <scope>NUCLEOTIDE SEQUENCE [LARGE SCALE GENOMIC DNA]</scope>
    <source>
        <strain evidence="4">201300427</strain>
    </source>
</reference>
<dbReference type="SUPFAM" id="SSF51735">
    <property type="entry name" value="NAD(P)-binding Rossmann-fold domains"/>
    <property type="match status" value="1"/>
</dbReference>
<evidence type="ECO:0000313" key="4">
    <source>
        <dbReference type="EMBL" id="TGN18627.1"/>
    </source>
</evidence>
<gene>
    <name evidence="4" type="ORF">EHS15_14730</name>
</gene>
<dbReference type="OrthoDB" id="9775296at2"/>
<evidence type="ECO:0000256" key="2">
    <source>
        <dbReference type="ARBA" id="ARBA00023002"/>
    </source>
</evidence>
<dbReference type="Proteomes" id="UP000298058">
    <property type="component" value="Unassembled WGS sequence"/>
</dbReference>
<proteinExistence type="inferred from homology"/>
<dbReference type="PANTHER" id="PTHR44169">
    <property type="entry name" value="NADPH-DEPENDENT 1-ACYLDIHYDROXYACETONE PHOSPHATE REDUCTASE"/>
    <property type="match status" value="1"/>
</dbReference>
<dbReference type="InterPro" id="IPR002347">
    <property type="entry name" value="SDR_fam"/>
</dbReference>
<dbReference type="PRINTS" id="PR00080">
    <property type="entry name" value="SDRFAMILY"/>
</dbReference>
<evidence type="ECO:0000256" key="1">
    <source>
        <dbReference type="ARBA" id="ARBA00006484"/>
    </source>
</evidence>
<dbReference type="AlphaFoldDB" id="A0A4R9LZ57"/>
<accession>A0A4R9LZ57</accession>
<comment type="caution">
    <text evidence="4">The sequence shown here is derived from an EMBL/GenBank/DDBJ whole genome shotgun (WGS) entry which is preliminary data.</text>
</comment>
<protein>
    <submittedName>
        <fullName evidence="4">SDR family NAD(P)-dependent oxidoreductase</fullName>
    </submittedName>
</protein>
<dbReference type="InterPro" id="IPR020904">
    <property type="entry name" value="Sc_DH/Rdtase_CS"/>
</dbReference>
<keyword evidence="5" id="KW-1185">Reference proteome</keyword>
<dbReference type="Pfam" id="PF00106">
    <property type="entry name" value="adh_short"/>
    <property type="match status" value="1"/>
</dbReference>
<sequence length="281" mass="31442">MDHFLVTGVSSGIGEALTESLMAKGSFVFGSLRSKEKGKELTEKFGASFHPLYFDVTSEKEIASSFDEVREKLGEQNLKGLINNAGTVIPGPLLEMESSSFRNQWEVNVLNPFLMIKTFHPLLLTHNKSQSPGRIINISSLSGVRTFPYLAAYSSSKFALEALNDGFRRELFGDGIDVISILPGPIKTSLTDKINERLKTSAEDSKYRESILKFIRMNEKKANSGVPLDLVIQTILKALYSPHPKVRYYLKSSFITDTLLGEYFPTRWFDRMIAKTLGIVT</sequence>